<reference evidence="1 2" key="1">
    <citation type="submission" date="2013-02" db="EMBL/GenBank/DDBJ databases">
        <title>Draft genome sequence of Amycolatopsis vancoresmycina strain DSM 44592T.</title>
        <authorList>
            <person name="Kumar S."/>
            <person name="Kaur N."/>
            <person name="Kaur C."/>
            <person name="Raghava G.P.S."/>
            <person name="Mayilraj S."/>
        </authorList>
    </citation>
    <scope>NUCLEOTIDE SEQUENCE [LARGE SCALE GENOMIC DNA]</scope>
    <source>
        <strain evidence="1 2">DSM 44592</strain>
    </source>
</reference>
<protein>
    <recommendedName>
        <fullName evidence="3">SGNH/GDSL hydrolase family protein</fullName>
    </recommendedName>
</protein>
<feature type="non-terminal residue" evidence="1">
    <location>
        <position position="1"/>
    </location>
</feature>
<dbReference type="Proteomes" id="UP000014139">
    <property type="component" value="Unassembled WGS sequence"/>
</dbReference>
<accession>R1GHI7</accession>
<evidence type="ECO:0000313" key="2">
    <source>
        <dbReference type="Proteomes" id="UP000014139"/>
    </source>
</evidence>
<sequence length="93" mass="9952">TAARFGRLLAQLPPGRSVVATLPRRNAEARAINALIDADDRVRVAELRGPALSPVRGSLADDWFHPNDAGYARIADLFEAPVRAVASGRHGTL</sequence>
<dbReference type="Gene3D" id="3.40.50.1110">
    <property type="entry name" value="SGNH hydrolase"/>
    <property type="match status" value="1"/>
</dbReference>
<gene>
    <name evidence="1" type="ORF">H480_00065</name>
</gene>
<keyword evidence="2" id="KW-1185">Reference proteome</keyword>
<dbReference type="AlphaFoldDB" id="R1GHI7"/>
<evidence type="ECO:0008006" key="3">
    <source>
        <dbReference type="Google" id="ProtNLM"/>
    </source>
</evidence>
<dbReference type="InterPro" id="IPR036514">
    <property type="entry name" value="SGNH_hydro_sf"/>
</dbReference>
<dbReference type="SUPFAM" id="SSF52266">
    <property type="entry name" value="SGNH hydrolase"/>
    <property type="match status" value="1"/>
</dbReference>
<proteinExistence type="predicted"/>
<evidence type="ECO:0000313" key="1">
    <source>
        <dbReference type="EMBL" id="EOD70633.1"/>
    </source>
</evidence>
<comment type="caution">
    <text evidence="1">The sequence shown here is derived from an EMBL/GenBank/DDBJ whole genome shotgun (WGS) entry which is preliminary data.</text>
</comment>
<dbReference type="PATRIC" id="fig|1292037.4.peg.13"/>
<organism evidence="1 2">
    <name type="scientific">Amycolatopsis vancoresmycina DSM 44592</name>
    <dbReference type="NCBI Taxonomy" id="1292037"/>
    <lineage>
        <taxon>Bacteria</taxon>
        <taxon>Bacillati</taxon>
        <taxon>Actinomycetota</taxon>
        <taxon>Actinomycetes</taxon>
        <taxon>Pseudonocardiales</taxon>
        <taxon>Pseudonocardiaceae</taxon>
        <taxon>Amycolatopsis</taxon>
    </lineage>
</organism>
<dbReference type="EMBL" id="AOUO01000001">
    <property type="protein sequence ID" value="EOD70633.1"/>
    <property type="molecule type" value="Genomic_DNA"/>
</dbReference>
<name>R1GHI7_9PSEU</name>
<dbReference type="eggNOG" id="COG2755">
    <property type="taxonomic scope" value="Bacteria"/>
</dbReference>